<comment type="caution">
    <text evidence="2">The sequence shown here is derived from an EMBL/GenBank/DDBJ whole genome shotgun (WGS) entry which is preliminary data.</text>
</comment>
<proteinExistence type="predicted"/>
<evidence type="ECO:0000256" key="1">
    <source>
        <dbReference type="SAM" id="Phobius"/>
    </source>
</evidence>
<dbReference type="STRING" id="592028.GCWU000321_01828"/>
<accession>C9LQJ5</accession>
<dbReference type="Proteomes" id="UP000004736">
    <property type="component" value="Unassembled WGS sequence"/>
</dbReference>
<keyword evidence="3" id="KW-1185">Reference proteome</keyword>
<keyword evidence="1" id="KW-1133">Transmembrane helix</keyword>
<organism evidence="2 3">
    <name type="scientific">Dialister invisus DSM 15470</name>
    <dbReference type="NCBI Taxonomy" id="592028"/>
    <lineage>
        <taxon>Bacteria</taxon>
        <taxon>Bacillati</taxon>
        <taxon>Bacillota</taxon>
        <taxon>Negativicutes</taxon>
        <taxon>Veillonellales</taxon>
        <taxon>Veillonellaceae</taxon>
        <taxon>Dialister</taxon>
    </lineage>
</organism>
<name>C9LQJ5_9FIRM</name>
<feature type="transmembrane region" description="Helical" evidence="1">
    <location>
        <begin position="12"/>
        <end position="33"/>
    </location>
</feature>
<keyword evidence="1" id="KW-0472">Membrane</keyword>
<dbReference type="HOGENOM" id="CLU_2681798_0_0_9"/>
<sequence length="74" mass="8707">MKKCDLHFSPFYTCINFILVLILSKFISIQFYIKNIYSGKILLYFPIHIQFGPPSSFRHAKSPHPHEGLMQNHL</sequence>
<reference evidence="2" key="1">
    <citation type="submission" date="2009-09" db="EMBL/GenBank/DDBJ databases">
        <authorList>
            <person name="Weinstock G."/>
            <person name="Sodergren E."/>
            <person name="Clifton S."/>
            <person name="Fulton L."/>
            <person name="Fulton B."/>
            <person name="Courtney L."/>
            <person name="Fronick C."/>
            <person name="Harrison M."/>
            <person name="Strong C."/>
            <person name="Farmer C."/>
            <person name="Delahaunty K."/>
            <person name="Markovic C."/>
            <person name="Hall O."/>
            <person name="Minx P."/>
            <person name="Tomlinson C."/>
            <person name="Mitreva M."/>
            <person name="Nelson J."/>
            <person name="Hou S."/>
            <person name="Wollam A."/>
            <person name="Pepin K.H."/>
            <person name="Johnson M."/>
            <person name="Bhonagiri V."/>
            <person name="Nash W.E."/>
            <person name="Warren W."/>
            <person name="Chinwalla A."/>
            <person name="Mardis E.R."/>
            <person name="Wilson R.K."/>
        </authorList>
    </citation>
    <scope>NUCLEOTIDE SEQUENCE [LARGE SCALE GENOMIC DNA]</scope>
    <source>
        <strain evidence="2">DSM 15470</strain>
    </source>
</reference>
<evidence type="ECO:0000313" key="2">
    <source>
        <dbReference type="EMBL" id="EEW97832.1"/>
    </source>
</evidence>
<dbReference type="EMBL" id="ACIM02000001">
    <property type="protein sequence ID" value="EEW97832.1"/>
    <property type="molecule type" value="Genomic_DNA"/>
</dbReference>
<dbReference type="AlphaFoldDB" id="C9LQJ5"/>
<protein>
    <submittedName>
        <fullName evidence="2">Uncharacterized protein</fullName>
    </submittedName>
</protein>
<evidence type="ECO:0000313" key="3">
    <source>
        <dbReference type="Proteomes" id="UP000004736"/>
    </source>
</evidence>
<keyword evidence="1" id="KW-0812">Transmembrane</keyword>
<gene>
    <name evidence="2" type="ORF">GCWU000321_01828</name>
</gene>